<organism evidence="8 9">
    <name type="scientific">Marchantia polymorpha</name>
    <name type="common">Common liverwort</name>
    <name type="synonym">Marchantia aquatica</name>
    <dbReference type="NCBI Taxonomy" id="3197"/>
    <lineage>
        <taxon>Eukaryota</taxon>
        <taxon>Viridiplantae</taxon>
        <taxon>Streptophyta</taxon>
        <taxon>Embryophyta</taxon>
        <taxon>Marchantiophyta</taxon>
        <taxon>Marchantiopsida</taxon>
        <taxon>Marchantiidae</taxon>
        <taxon>Marchantiales</taxon>
        <taxon>Marchantiaceae</taxon>
        <taxon>Marchantia</taxon>
    </lineage>
</organism>
<sequence>MSVLRTTMRLLRSTPPFCTSSGLRGELAATKTFSHSKRFILTSVKCGSAGVRIHENFIPATSWNIKTCRRFHPSRCQAYADQDVNQGTKLHEKLAEKNYDSIDVDLVENGTVGVIYLDRQKALNALSEALMNEVVDACQTFESIEEVGAIVITGKGKAFAAGADIKEMKDKTFEDAHKSRLFSHWNAVAALRKPTIAAVNGFALGGGCELAMACDIILAGEKALFGQPEVKLGVIPGIGGTQRLIREVGKSRAMEMILTGKAFMNAEEAAQRGLVSRVVPGDNETLVAEAIKVAKSIAELSRPTIAMAKEAVNAAYELGLSEGIKREHSLFCATFALEDQKEGMAAFAEKRDPQFKHK</sequence>
<dbReference type="PANTHER" id="PTHR11941:SF54">
    <property type="entry name" value="ENOYL-COA HYDRATASE, MITOCHONDRIAL"/>
    <property type="match status" value="1"/>
</dbReference>
<keyword evidence="3" id="KW-0276">Fatty acid metabolism</keyword>
<proteinExistence type="inferred from homology"/>
<evidence type="ECO:0000313" key="8">
    <source>
        <dbReference type="EMBL" id="PTQ39460.1"/>
    </source>
</evidence>
<dbReference type="InterPro" id="IPR014748">
    <property type="entry name" value="Enoyl-CoA_hydra_C"/>
</dbReference>
<dbReference type="AlphaFoldDB" id="A0A2R6X030"/>
<dbReference type="PANTHER" id="PTHR11941">
    <property type="entry name" value="ENOYL-COA HYDRATASE-RELATED"/>
    <property type="match status" value="1"/>
</dbReference>
<dbReference type="InterPro" id="IPR029045">
    <property type="entry name" value="ClpP/crotonase-like_dom_sf"/>
</dbReference>
<dbReference type="GO" id="GO:0004300">
    <property type="term" value="F:enoyl-CoA hydratase activity"/>
    <property type="evidence" value="ECO:0007669"/>
    <property type="project" value="UniProtKB-EC"/>
</dbReference>
<dbReference type="EC" id="4.2.1.17" evidence="2"/>
<dbReference type="OrthoDB" id="2139957at2759"/>
<comment type="similarity">
    <text evidence="1 7">Belongs to the enoyl-CoA hydratase/isomerase family.</text>
</comment>
<dbReference type="SUPFAM" id="SSF52096">
    <property type="entry name" value="ClpP/crotonase"/>
    <property type="match status" value="1"/>
</dbReference>
<evidence type="ECO:0000256" key="7">
    <source>
        <dbReference type="RuleBase" id="RU003707"/>
    </source>
</evidence>
<dbReference type="FunFam" id="1.10.12.10:FF:000001">
    <property type="entry name" value="Probable enoyl-CoA hydratase, mitochondrial"/>
    <property type="match status" value="1"/>
</dbReference>
<dbReference type="OMA" id="EYITRNW"/>
<dbReference type="InterPro" id="IPR001753">
    <property type="entry name" value="Enoyl-CoA_hydra/iso"/>
</dbReference>
<keyword evidence="4" id="KW-0443">Lipid metabolism</keyword>
<accession>A0A2R6X030</accession>
<dbReference type="Gene3D" id="3.90.226.10">
    <property type="entry name" value="2-enoyl-CoA Hydratase, Chain A, domain 1"/>
    <property type="match status" value="1"/>
</dbReference>
<dbReference type="CDD" id="cd06558">
    <property type="entry name" value="crotonase-like"/>
    <property type="match status" value="1"/>
</dbReference>
<dbReference type="FunFam" id="3.90.226.10:FF:000019">
    <property type="entry name" value="Enoyl-CoA hydratase, mitochondrial"/>
    <property type="match status" value="1"/>
</dbReference>
<evidence type="ECO:0000313" key="9">
    <source>
        <dbReference type="Proteomes" id="UP000244005"/>
    </source>
</evidence>
<evidence type="ECO:0000256" key="2">
    <source>
        <dbReference type="ARBA" id="ARBA00012076"/>
    </source>
</evidence>
<keyword evidence="5" id="KW-0456">Lyase</keyword>
<dbReference type="PROSITE" id="PS00166">
    <property type="entry name" value="ENOYL_COA_HYDRATASE"/>
    <property type="match status" value="1"/>
</dbReference>
<gene>
    <name evidence="8" type="ORF">MARPO_0045s0112</name>
</gene>
<dbReference type="EMBL" id="KZ772717">
    <property type="protein sequence ID" value="PTQ39460.1"/>
    <property type="molecule type" value="Genomic_DNA"/>
</dbReference>
<dbReference type="Gramene" id="Mp6g19510.1">
    <property type="protein sequence ID" value="Mp6g19510.1.cds"/>
    <property type="gene ID" value="Mp6g19510"/>
</dbReference>
<dbReference type="GO" id="GO:0005739">
    <property type="term" value="C:mitochondrion"/>
    <property type="evidence" value="ECO:0000318"/>
    <property type="project" value="GO_Central"/>
</dbReference>
<reference evidence="9" key="1">
    <citation type="journal article" date="2017" name="Cell">
        <title>Insights into land plant evolution garnered from the Marchantia polymorpha genome.</title>
        <authorList>
            <person name="Bowman J.L."/>
            <person name="Kohchi T."/>
            <person name="Yamato K.T."/>
            <person name="Jenkins J."/>
            <person name="Shu S."/>
            <person name="Ishizaki K."/>
            <person name="Yamaoka S."/>
            <person name="Nishihama R."/>
            <person name="Nakamura Y."/>
            <person name="Berger F."/>
            <person name="Adam C."/>
            <person name="Aki S.S."/>
            <person name="Althoff F."/>
            <person name="Araki T."/>
            <person name="Arteaga-Vazquez M.A."/>
            <person name="Balasubrmanian S."/>
            <person name="Barry K."/>
            <person name="Bauer D."/>
            <person name="Boehm C.R."/>
            <person name="Briginshaw L."/>
            <person name="Caballero-Perez J."/>
            <person name="Catarino B."/>
            <person name="Chen F."/>
            <person name="Chiyoda S."/>
            <person name="Chovatia M."/>
            <person name="Davies K.M."/>
            <person name="Delmans M."/>
            <person name="Demura T."/>
            <person name="Dierschke T."/>
            <person name="Dolan L."/>
            <person name="Dorantes-Acosta A.E."/>
            <person name="Eklund D.M."/>
            <person name="Florent S.N."/>
            <person name="Flores-Sandoval E."/>
            <person name="Fujiyama A."/>
            <person name="Fukuzawa H."/>
            <person name="Galik B."/>
            <person name="Grimanelli D."/>
            <person name="Grimwood J."/>
            <person name="Grossniklaus U."/>
            <person name="Hamada T."/>
            <person name="Haseloff J."/>
            <person name="Hetherington A.J."/>
            <person name="Higo A."/>
            <person name="Hirakawa Y."/>
            <person name="Hundley H.N."/>
            <person name="Ikeda Y."/>
            <person name="Inoue K."/>
            <person name="Inoue S.I."/>
            <person name="Ishida S."/>
            <person name="Jia Q."/>
            <person name="Kakita M."/>
            <person name="Kanazawa T."/>
            <person name="Kawai Y."/>
            <person name="Kawashima T."/>
            <person name="Kennedy M."/>
            <person name="Kinose K."/>
            <person name="Kinoshita T."/>
            <person name="Kohara Y."/>
            <person name="Koide E."/>
            <person name="Komatsu K."/>
            <person name="Kopischke S."/>
            <person name="Kubo M."/>
            <person name="Kyozuka J."/>
            <person name="Lagercrantz U."/>
            <person name="Lin S.S."/>
            <person name="Lindquist E."/>
            <person name="Lipzen A.M."/>
            <person name="Lu C.W."/>
            <person name="De Luna E."/>
            <person name="Martienssen R.A."/>
            <person name="Minamino N."/>
            <person name="Mizutani M."/>
            <person name="Mizutani M."/>
            <person name="Mochizuki N."/>
            <person name="Monte I."/>
            <person name="Mosher R."/>
            <person name="Nagasaki H."/>
            <person name="Nakagami H."/>
            <person name="Naramoto S."/>
            <person name="Nishitani K."/>
            <person name="Ohtani M."/>
            <person name="Okamoto T."/>
            <person name="Okumura M."/>
            <person name="Phillips J."/>
            <person name="Pollak B."/>
            <person name="Reinders A."/>
            <person name="Rovekamp M."/>
            <person name="Sano R."/>
            <person name="Sawa S."/>
            <person name="Schmid M.W."/>
            <person name="Shirakawa M."/>
            <person name="Solano R."/>
            <person name="Spunde A."/>
            <person name="Suetsugu N."/>
            <person name="Sugano S."/>
            <person name="Sugiyama A."/>
            <person name="Sun R."/>
            <person name="Suzuki Y."/>
            <person name="Takenaka M."/>
            <person name="Takezawa D."/>
            <person name="Tomogane H."/>
            <person name="Tsuzuki M."/>
            <person name="Ueda T."/>
            <person name="Umeda M."/>
            <person name="Ward J.M."/>
            <person name="Watanabe Y."/>
            <person name="Yazaki K."/>
            <person name="Yokoyama R."/>
            <person name="Yoshitake Y."/>
            <person name="Yotsui I."/>
            <person name="Zachgo S."/>
            <person name="Schmutz J."/>
        </authorList>
    </citation>
    <scope>NUCLEOTIDE SEQUENCE [LARGE SCALE GENOMIC DNA]</scope>
    <source>
        <strain evidence="9">Tak-1</strain>
    </source>
</reference>
<dbReference type="Proteomes" id="UP000244005">
    <property type="component" value="Unassembled WGS sequence"/>
</dbReference>
<dbReference type="GO" id="GO:0006635">
    <property type="term" value="P:fatty acid beta-oxidation"/>
    <property type="evidence" value="ECO:0000318"/>
    <property type="project" value="GO_Central"/>
</dbReference>
<dbReference type="Pfam" id="PF00378">
    <property type="entry name" value="ECH_1"/>
    <property type="match status" value="1"/>
</dbReference>
<evidence type="ECO:0000256" key="4">
    <source>
        <dbReference type="ARBA" id="ARBA00023098"/>
    </source>
</evidence>
<dbReference type="Gene3D" id="1.10.12.10">
    <property type="entry name" value="Lyase 2-enoyl-coa Hydratase, Chain A, domain 2"/>
    <property type="match status" value="1"/>
</dbReference>
<dbReference type="InterPro" id="IPR018376">
    <property type="entry name" value="Enoyl-CoA_hyd/isom_CS"/>
</dbReference>
<keyword evidence="9" id="KW-1185">Reference proteome</keyword>
<evidence type="ECO:0000256" key="6">
    <source>
        <dbReference type="ARBA" id="ARBA00073937"/>
    </source>
</evidence>
<evidence type="ECO:0000256" key="5">
    <source>
        <dbReference type="ARBA" id="ARBA00023239"/>
    </source>
</evidence>
<protein>
    <recommendedName>
        <fullName evidence="6">Probable enoyl-CoA hydratase, mitochondrial</fullName>
        <ecNumber evidence="2">4.2.1.17</ecNumber>
    </recommendedName>
</protein>
<name>A0A2R6X030_MARPO</name>
<evidence type="ECO:0000256" key="1">
    <source>
        <dbReference type="ARBA" id="ARBA00005254"/>
    </source>
</evidence>
<evidence type="ECO:0000256" key="3">
    <source>
        <dbReference type="ARBA" id="ARBA00022832"/>
    </source>
</evidence>